<dbReference type="InterPro" id="IPR007750">
    <property type="entry name" value="DUF674"/>
</dbReference>
<keyword evidence="4" id="KW-1185">Reference proteome</keyword>
<protein>
    <submittedName>
        <fullName evidence="1">Uncharacterized protein</fullName>
    </submittedName>
</protein>
<dbReference type="Proteomes" id="UP000583929">
    <property type="component" value="Unassembled WGS sequence"/>
</dbReference>
<gene>
    <name evidence="1" type="ORF">F8388_002205</name>
    <name evidence="2" type="ORF">G4B88_026400</name>
</gene>
<dbReference type="EMBL" id="JAATIP010000096">
    <property type="protein sequence ID" value="KAF4374307.1"/>
    <property type="molecule type" value="Genomic_DNA"/>
</dbReference>
<sequence>MEAKVALRFKNEVNNIKDFERTPQGSTITFLVTDSTSYFSILKQLKVPFSDIEEKVVHINKEKALPLLLCLFVSENALTNTFMKKF</sequence>
<name>A0A7J6FUL6_CANSA</name>
<dbReference type="Pfam" id="PF05056">
    <property type="entry name" value="DUF674"/>
    <property type="match status" value="1"/>
</dbReference>
<dbReference type="Proteomes" id="UP000525078">
    <property type="component" value="Unassembled WGS sequence"/>
</dbReference>
<proteinExistence type="predicted"/>
<organism evidence="1 3">
    <name type="scientific">Cannabis sativa</name>
    <name type="common">Hemp</name>
    <name type="synonym">Marijuana</name>
    <dbReference type="NCBI Taxonomy" id="3483"/>
    <lineage>
        <taxon>Eukaryota</taxon>
        <taxon>Viridiplantae</taxon>
        <taxon>Streptophyta</taxon>
        <taxon>Embryophyta</taxon>
        <taxon>Tracheophyta</taxon>
        <taxon>Spermatophyta</taxon>
        <taxon>Magnoliopsida</taxon>
        <taxon>eudicotyledons</taxon>
        <taxon>Gunneridae</taxon>
        <taxon>Pentapetalae</taxon>
        <taxon>rosids</taxon>
        <taxon>fabids</taxon>
        <taxon>Rosales</taxon>
        <taxon>Cannabaceae</taxon>
        <taxon>Cannabis</taxon>
    </lineage>
</organism>
<evidence type="ECO:0000313" key="3">
    <source>
        <dbReference type="Proteomes" id="UP000525078"/>
    </source>
</evidence>
<comment type="caution">
    <text evidence="1">The sequence shown here is derived from an EMBL/GenBank/DDBJ whole genome shotgun (WGS) entry which is preliminary data.</text>
</comment>
<evidence type="ECO:0000313" key="2">
    <source>
        <dbReference type="EMBL" id="KAF4377447.1"/>
    </source>
</evidence>
<dbReference type="EMBL" id="JAATIQ010000144">
    <property type="protein sequence ID" value="KAF4377447.1"/>
    <property type="molecule type" value="Genomic_DNA"/>
</dbReference>
<evidence type="ECO:0000313" key="4">
    <source>
        <dbReference type="Proteomes" id="UP000583929"/>
    </source>
</evidence>
<evidence type="ECO:0000313" key="1">
    <source>
        <dbReference type="EMBL" id="KAF4374307.1"/>
    </source>
</evidence>
<dbReference type="AlphaFoldDB" id="A0A7J6FUL6"/>
<reference evidence="3 4" key="1">
    <citation type="journal article" date="2020" name="bioRxiv">
        <title>Sequence and annotation of 42 cannabis genomes reveals extensive copy number variation in cannabinoid synthesis and pathogen resistance genes.</title>
        <authorList>
            <person name="Mckernan K.J."/>
            <person name="Helbert Y."/>
            <person name="Kane L.T."/>
            <person name="Ebling H."/>
            <person name="Zhang L."/>
            <person name="Liu B."/>
            <person name="Eaton Z."/>
            <person name="Mclaughlin S."/>
            <person name="Kingan S."/>
            <person name="Baybayan P."/>
            <person name="Concepcion G."/>
            <person name="Jordan M."/>
            <person name="Riva A."/>
            <person name="Barbazuk W."/>
            <person name="Harkins T."/>
        </authorList>
    </citation>
    <scope>NUCLEOTIDE SEQUENCE [LARGE SCALE GENOMIC DNA]</scope>
    <source>
        <strain evidence="3 4">cv. Jamaican Lion 4</strain>
        <strain evidence="2">Father</strain>
        <strain evidence="1">Mother</strain>
        <tissue evidence="1">Leaf</tissue>
    </source>
</reference>
<accession>A0A7J6FUL6</accession>